<keyword evidence="4" id="KW-1185">Reference proteome</keyword>
<evidence type="ECO:0000256" key="1">
    <source>
        <dbReference type="SAM" id="MobiDB-lite"/>
    </source>
</evidence>
<proteinExistence type="predicted"/>
<dbReference type="EMBL" id="SJZJ01000001">
    <property type="protein sequence ID" value="TCJ31194.1"/>
    <property type="molecule type" value="Genomic_DNA"/>
</dbReference>
<dbReference type="RefSeq" id="WP_131581076.1">
    <property type="nucleotide sequence ID" value="NZ_SJZJ01000001.1"/>
</dbReference>
<accession>A0A4R1CIA2</accession>
<feature type="signal peptide" evidence="2">
    <location>
        <begin position="1"/>
        <end position="27"/>
    </location>
</feature>
<dbReference type="NCBIfam" id="NF045524">
    <property type="entry name" value="MXAN_6640_HExxH"/>
    <property type="match status" value="1"/>
</dbReference>
<evidence type="ECO:0000313" key="3">
    <source>
        <dbReference type="EMBL" id="TCJ31194.1"/>
    </source>
</evidence>
<organism evidence="3 4">
    <name type="scientific">Nocardioides jejuensis</name>
    <dbReference type="NCBI Taxonomy" id="2502782"/>
    <lineage>
        <taxon>Bacteria</taxon>
        <taxon>Bacillati</taxon>
        <taxon>Actinomycetota</taxon>
        <taxon>Actinomycetes</taxon>
        <taxon>Propionibacteriales</taxon>
        <taxon>Nocardioidaceae</taxon>
        <taxon>Nocardioides</taxon>
    </lineage>
</organism>
<dbReference type="OrthoDB" id="2079373at2"/>
<dbReference type="Pfam" id="PF19527">
    <property type="entry name" value="DUF6055"/>
    <property type="match status" value="1"/>
</dbReference>
<reference evidence="3 4" key="1">
    <citation type="submission" date="2019-03" db="EMBL/GenBank/DDBJ databases">
        <authorList>
            <person name="Kim M.K.M."/>
        </authorList>
    </citation>
    <scope>NUCLEOTIDE SEQUENCE [LARGE SCALE GENOMIC DNA]</scope>
    <source>
        <strain evidence="3 4">18JY15-6</strain>
    </source>
</reference>
<dbReference type="AlphaFoldDB" id="A0A4R1CIA2"/>
<evidence type="ECO:0000313" key="4">
    <source>
        <dbReference type="Proteomes" id="UP000295453"/>
    </source>
</evidence>
<gene>
    <name evidence="3" type="ORF">EPD65_01080</name>
</gene>
<keyword evidence="2" id="KW-0732">Signal</keyword>
<protein>
    <submittedName>
        <fullName evidence="3">Uncharacterized protein</fullName>
    </submittedName>
</protein>
<feature type="region of interest" description="Disordered" evidence="1">
    <location>
        <begin position="92"/>
        <end position="116"/>
    </location>
</feature>
<evidence type="ECO:0000256" key="2">
    <source>
        <dbReference type="SAM" id="SignalP"/>
    </source>
</evidence>
<dbReference type="InterPro" id="IPR045690">
    <property type="entry name" value="DUF6055"/>
</dbReference>
<name>A0A4R1CIA2_9ACTN</name>
<comment type="caution">
    <text evidence="3">The sequence shown here is derived from an EMBL/GenBank/DDBJ whole genome shotgun (WGS) entry which is preliminary data.</text>
</comment>
<dbReference type="Proteomes" id="UP000295453">
    <property type="component" value="Unassembled WGS sequence"/>
</dbReference>
<feature type="compositionally biased region" description="Acidic residues" evidence="1">
    <location>
        <begin position="106"/>
        <end position="116"/>
    </location>
</feature>
<sequence>MHHLTAALATTTLAVALAPAVAAPAYAAGQDRAPSHSSPHALAALEKVHGLLAGTLPQGSTTGAPDVTMALVKLMGQRDHLAPRDRRQADALFARPDQPGSPTYSEDQDSNADWDTSEVAAAKSTCADTTMWGVNNFCVHWVPADALDAAGNASSQRSTDAAVQATVDTLKTVWTTETGTDAGQLGFLAPKADGIRGGTGSTNKLDVYLADTGAAHNYGYAVPEQSTDASFGYLVLDNDFSTKQFPSTTTTPDEARQVTAAHEFFHLVQFAYDSYESPWLMEATATWMEEQVYDDIDDNRQFIPSGSLRHRSQPLDTFLANSGAQYGTWVFPELISEQFGTDSIRDVWVSAGKTAGRNPRSALDSALKLRGSSLRQEFLNFTGASMAPSRFPEFWSEGAAYYPAAIMGKTWKLSTATKSTGSWTAGVDHLASADFSVTPDASLTANWKMRLTIAAPADSGTAYAIVVYKDGHVGKAPLTLTDGKLVRSFPFSVGAVSRISVALGNSSTANGRETHFSATIWR</sequence>
<feature type="chain" id="PRO_5020945095" evidence="2">
    <location>
        <begin position="28"/>
        <end position="522"/>
    </location>
</feature>